<feature type="transmembrane region" description="Helical" evidence="1">
    <location>
        <begin position="51"/>
        <end position="74"/>
    </location>
</feature>
<gene>
    <name evidence="3" type="ORF">U14_00227</name>
</gene>
<feature type="transmembrane region" description="Helical" evidence="1">
    <location>
        <begin position="530"/>
        <end position="548"/>
    </location>
</feature>
<dbReference type="SUPFAM" id="SSF54001">
    <property type="entry name" value="Cysteine proteinases"/>
    <property type="match status" value="1"/>
</dbReference>
<evidence type="ECO:0000256" key="1">
    <source>
        <dbReference type="SAM" id="Phobius"/>
    </source>
</evidence>
<dbReference type="HOGENOM" id="CLU_014384_0_0_0"/>
<feature type="transmembrane region" description="Helical" evidence="1">
    <location>
        <begin position="166"/>
        <end position="190"/>
    </location>
</feature>
<dbReference type="PANTHER" id="PTHR42736">
    <property type="entry name" value="PROTEIN-GLUTAMINE GAMMA-GLUTAMYLTRANSFERASE"/>
    <property type="match status" value="1"/>
</dbReference>
<dbReference type="SMART" id="SM00460">
    <property type="entry name" value="TGc"/>
    <property type="match status" value="1"/>
</dbReference>
<dbReference type="InterPro" id="IPR038765">
    <property type="entry name" value="Papain-like_cys_pep_sf"/>
</dbReference>
<dbReference type="Proteomes" id="UP000030700">
    <property type="component" value="Unassembled WGS sequence"/>
</dbReference>
<organism evidence="3">
    <name type="scientific">Candidatus Moduliflexus flocculans</name>
    <dbReference type="NCBI Taxonomy" id="1499966"/>
    <lineage>
        <taxon>Bacteria</taxon>
        <taxon>Candidatus Moduliflexota</taxon>
        <taxon>Candidatus Moduliflexia</taxon>
        <taxon>Candidatus Moduliflexales</taxon>
        <taxon>Candidatus Moduliflexaceae</taxon>
    </lineage>
</organism>
<keyword evidence="1" id="KW-0472">Membrane</keyword>
<keyword evidence="1" id="KW-1133">Transmembrane helix</keyword>
<dbReference type="STRING" id="1499966.U14_00227"/>
<keyword evidence="4" id="KW-1185">Reference proteome</keyword>
<dbReference type="Pfam" id="PF01841">
    <property type="entry name" value="Transglut_core"/>
    <property type="match status" value="1"/>
</dbReference>
<dbReference type="InterPro" id="IPR002931">
    <property type="entry name" value="Transglutaminase-like"/>
</dbReference>
<sequence length="670" mass="75622">MAVVLLFWGWQTNMLLFASGMALVIEAARVVSFRWELSVLDTTRIGEASILIFVGTLVYRFLAESILLGSFFPLKWLPISLLPLMLAQVYDASGQLDMRGVIGIVRSKRQMAQLTEPMMTSISFPYCAICLMAAAAGNKEALGFYAGFLLLSAWGLFTIRSRRYSLWLWGTLFAAVAASGYLALHGIVLLQRSLEESTFLIDWIRQWRQDVDPYESSTAIGRIGEVKLSNEVICRVRIADKPRDSLLLREASYTTYHKAKWFAPDAEFTPIQVEADDTTWKIGSPQTLAGRVTVAQYMVKDKSVLKIPNGTFLIERLLVGDMLKNPLGAIKVQQGPGLITYDATFNLEHSFDSPPNQADFVLPEEDDAEFRALAAELDLASVSPQEAITRAADFFQQYFTYSLDLQRQNKNVSPLTDFLRHSRSGHCEYFATATVLLLRAAGIPARYAVGYSTDELRPGRWTIVRGSDGHAWTLAYLNGVWRDIDTTPASWRSFQEQFESPFLWLSNLWARIRFALSELRWGQRQGGNEPYLIGALVVLLLLLGWRLYQRRSRKSVVELPVETIEIAALRQGIDSAFYDIERRLQEVGFVRDNWETLSAWIQRIMQQSATLPLDALAPLLDLHYRYRFDPAGISAEEMALLRDAAQAWLSAHPVAQLEAAISARNTQESR</sequence>
<dbReference type="EMBL" id="DF820455">
    <property type="protein sequence ID" value="GAK49009.1"/>
    <property type="molecule type" value="Genomic_DNA"/>
</dbReference>
<proteinExistence type="predicted"/>
<keyword evidence="1" id="KW-0812">Transmembrane</keyword>
<evidence type="ECO:0000313" key="4">
    <source>
        <dbReference type="Proteomes" id="UP000030700"/>
    </source>
</evidence>
<evidence type="ECO:0000259" key="2">
    <source>
        <dbReference type="SMART" id="SM00460"/>
    </source>
</evidence>
<dbReference type="Gene3D" id="3.10.620.30">
    <property type="match status" value="1"/>
</dbReference>
<feature type="domain" description="Transglutaminase-like" evidence="2">
    <location>
        <begin position="419"/>
        <end position="488"/>
    </location>
</feature>
<dbReference type="InterPro" id="IPR052901">
    <property type="entry name" value="Bact_TGase-like"/>
</dbReference>
<dbReference type="PANTHER" id="PTHR42736:SF1">
    <property type="entry name" value="PROTEIN-GLUTAMINE GAMMA-GLUTAMYLTRANSFERASE"/>
    <property type="match status" value="1"/>
</dbReference>
<protein>
    <submittedName>
        <fullName evidence="3">Transglutaminase domain protein</fullName>
    </submittedName>
</protein>
<dbReference type="AlphaFoldDB" id="A0A0S6VUU5"/>
<name>A0A0S6VUU5_9BACT</name>
<reference evidence="3" key="1">
    <citation type="journal article" date="2015" name="PeerJ">
        <title>First genomic representation of candidate bacterial phylum KSB3 points to enhanced environmental sensing as a trigger of wastewater bulking.</title>
        <authorList>
            <person name="Sekiguchi Y."/>
            <person name="Ohashi A."/>
            <person name="Parks D.H."/>
            <person name="Yamauchi T."/>
            <person name="Tyson G.W."/>
            <person name="Hugenholtz P."/>
        </authorList>
    </citation>
    <scope>NUCLEOTIDE SEQUENCE [LARGE SCALE GENOMIC DNA]</scope>
</reference>
<accession>A0A0S6VUU5</accession>
<feature type="transmembrane region" description="Helical" evidence="1">
    <location>
        <begin position="142"/>
        <end position="159"/>
    </location>
</feature>
<evidence type="ECO:0000313" key="3">
    <source>
        <dbReference type="EMBL" id="GAK49009.1"/>
    </source>
</evidence>